<name>A0A2X0MAF1_9BASI</name>
<reference evidence="1 2" key="1">
    <citation type="submission" date="2016-11" db="EMBL/GenBank/DDBJ databases">
        <authorList>
            <person name="Jaros S."/>
            <person name="Januszkiewicz K."/>
            <person name="Wedrychowicz H."/>
        </authorList>
    </citation>
    <scope>NUCLEOTIDE SEQUENCE [LARGE SCALE GENOMIC DNA]</scope>
</reference>
<dbReference type="Proteomes" id="UP000249464">
    <property type="component" value="Unassembled WGS sequence"/>
</dbReference>
<protein>
    <submittedName>
        <fullName evidence="1">BQ5605_C005g03355 protein</fullName>
    </submittedName>
</protein>
<sequence length="207" mass="22861">MTLGPFAFASRRASQCSRLYRPGLLLTDDDFDRVSPLTNMTIAELLAFDVSCRSRRRVSSHRVVQGQAHPIIDLPYLTLQTRDAFLATDALTNARKNGYRPLAVASTSNGVETTATPLEIGSLICFGLELRLIEKACYFTHIDGTVPFCMIEGRQDIDTCAHAEQRLPPFGACPGREMPPVESLQAAQLPPRIQRAQVQENVSLTTK</sequence>
<accession>A0A2X0MAF1</accession>
<evidence type="ECO:0000313" key="2">
    <source>
        <dbReference type="Proteomes" id="UP000249464"/>
    </source>
</evidence>
<evidence type="ECO:0000313" key="1">
    <source>
        <dbReference type="EMBL" id="SGY74303.1"/>
    </source>
</evidence>
<keyword evidence="2" id="KW-1185">Reference proteome</keyword>
<organism evidence="1 2">
    <name type="scientific">Microbotryum silenes-dioicae</name>
    <dbReference type="NCBI Taxonomy" id="796604"/>
    <lineage>
        <taxon>Eukaryota</taxon>
        <taxon>Fungi</taxon>
        <taxon>Dikarya</taxon>
        <taxon>Basidiomycota</taxon>
        <taxon>Pucciniomycotina</taxon>
        <taxon>Microbotryomycetes</taxon>
        <taxon>Microbotryales</taxon>
        <taxon>Microbotryaceae</taxon>
        <taxon>Microbotryum</taxon>
    </lineage>
</organism>
<dbReference type="EMBL" id="FQNC01000047">
    <property type="protein sequence ID" value="SGY74303.1"/>
    <property type="molecule type" value="Genomic_DNA"/>
</dbReference>
<gene>
    <name evidence="1" type="primary">BQ5605_C005g03355</name>
    <name evidence="1" type="ORF">BQ5605_C005G03355</name>
</gene>
<dbReference type="AlphaFoldDB" id="A0A2X0MAF1"/>
<proteinExistence type="predicted"/>